<dbReference type="EMBL" id="KB201802">
    <property type="protein sequence ID" value="ESO94589.1"/>
    <property type="molecule type" value="Genomic_DNA"/>
</dbReference>
<proteinExistence type="predicted"/>
<dbReference type="PANTHER" id="PTHR46628:SF1">
    <property type="entry name" value="PIRNA BIOGENESIS PROTEIN EXD1"/>
    <property type="match status" value="1"/>
</dbReference>
<dbReference type="KEGG" id="lgi:LOTGIDRAFT_161292"/>
<dbReference type="Proteomes" id="UP000030746">
    <property type="component" value="Unassembled WGS sequence"/>
</dbReference>
<dbReference type="CTD" id="20238660"/>
<dbReference type="GO" id="GO:0003676">
    <property type="term" value="F:nucleic acid binding"/>
    <property type="evidence" value="ECO:0007669"/>
    <property type="project" value="InterPro"/>
</dbReference>
<organism evidence="3 4">
    <name type="scientific">Lottia gigantea</name>
    <name type="common">Giant owl limpet</name>
    <dbReference type="NCBI Taxonomy" id="225164"/>
    <lineage>
        <taxon>Eukaryota</taxon>
        <taxon>Metazoa</taxon>
        <taxon>Spiralia</taxon>
        <taxon>Lophotrochozoa</taxon>
        <taxon>Mollusca</taxon>
        <taxon>Gastropoda</taxon>
        <taxon>Patellogastropoda</taxon>
        <taxon>Lottioidea</taxon>
        <taxon>Lottiidae</taxon>
        <taxon>Lottia</taxon>
    </lineage>
</organism>
<dbReference type="GeneID" id="20238660"/>
<dbReference type="InterPro" id="IPR052144">
    <property type="entry name" value="piRNA_biogenesis_EXD1"/>
</dbReference>
<dbReference type="GO" id="GO:0034587">
    <property type="term" value="P:piRNA processing"/>
    <property type="evidence" value="ECO:0007669"/>
    <property type="project" value="TreeGrafter"/>
</dbReference>
<reference evidence="3 4" key="1">
    <citation type="journal article" date="2013" name="Nature">
        <title>Insights into bilaterian evolution from three spiralian genomes.</title>
        <authorList>
            <person name="Simakov O."/>
            <person name="Marletaz F."/>
            <person name="Cho S.J."/>
            <person name="Edsinger-Gonzales E."/>
            <person name="Havlak P."/>
            <person name="Hellsten U."/>
            <person name="Kuo D.H."/>
            <person name="Larsson T."/>
            <person name="Lv J."/>
            <person name="Arendt D."/>
            <person name="Savage R."/>
            <person name="Osoegawa K."/>
            <person name="de Jong P."/>
            <person name="Grimwood J."/>
            <person name="Chapman J.A."/>
            <person name="Shapiro H."/>
            <person name="Aerts A."/>
            <person name="Otillar R.P."/>
            <person name="Terry A.Y."/>
            <person name="Boore J.L."/>
            <person name="Grigoriev I.V."/>
            <person name="Lindberg D.R."/>
            <person name="Seaver E.C."/>
            <person name="Weisblat D.A."/>
            <person name="Putnam N.H."/>
            <person name="Rokhsar D.S."/>
        </authorList>
    </citation>
    <scope>NUCLEOTIDE SEQUENCE [LARGE SCALE GENOMIC DNA]</scope>
</reference>
<dbReference type="OrthoDB" id="368776at2759"/>
<feature type="domain" description="3'-5' exonuclease" evidence="2">
    <location>
        <begin position="39"/>
        <end position="175"/>
    </location>
</feature>
<dbReference type="InterPro" id="IPR002562">
    <property type="entry name" value="3'-5'_exonuclease_dom"/>
</dbReference>
<dbReference type="InterPro" id="IPR012337">
    <property type="entry name" value="RNaseH-like_sf"/>
</dbReference>
<evidence type="ECO:0000256" key="1">
    <source>
        <dbReference type="SAM" id="MobiDB-lite"/>
    </source>
</evidence>
<name>V4BZL7_LOTGI</name>
<evidence type="ECO:0000313" key="3">
    <source>
        <dbReference type="EMBL" id="ESO94589.1"/>
    </source>
</evidence>
<evidence type="ECO:0000259" key="2">
    <source>
        <dbReference type="Pfam" id="PF01612"/>
    </source>
</evidence>
<dbReference type="GO" id="GO:0008408">
    <property type="term" value="F:3'-5' exonuclease activity"/>
    <property type="evidence" value="ECO:0007669"/>
    <property type="project" value="InterPro"/>
</dbReference>
<dbReference type="Gene3D" id="3.30.420.10">
    <property type="entry name" value="Ribonuclease H-like superfamily/Ribonuclease H"/>
    <property type="match status" value="1"/>
</dbReference>
<dbReference type="PANTHER" id="PTHR46628">
    <property type="entry name" value="PIRNA BIOGENESIS PROTEIN EXD1"/>
    <property type="match status" value="1"/>
</dbReference>
<dbReference type="Pfam" id="PF01612">
    <property type="entry name" value="DNA_pol_A_exo1"/>
    <property type="match status" value="1"/>
</dbReference>
<dbReference type="RefSeq" id="XP_009054863.1">
    <property type="nucleotide sequence ID" value="XM_009056615.1"/>
</dbReference>
<dbReference type="SUPFAM" id="SSF53098">
    <property type="entry name" value="Ribonuclease H-like"/>
    <property type="match status" value="1"/>
</dbReference>
<evidence type="ECO:0000313" key="4">
    <source>
        <dbReference type="Proteomes" id="UP000030746"/>
    </source>
</evidence>
<sequence length="244" mass="27553">MPEIHLINNVTTAEKVIYRILEDEPIVGFACKGIEIGPHGTITLIAISTPSGDVYIFDIRADQNILLNGGLVRLIESVDNVKVMHSSQLQASCLFKQFKVRLKQVFDTQEKYGDVMVKRGLPRRLLSLPALLERYNIDYYKPTAKLQRLLREDRNVWSRRPLTKDILNTAASEVLPLVPSLYVTLFRCLGLHESQPENNSNSGDKRESAPITPVSTPRTLPVVHTRANNPLKLPTNYLHIHVTP</sequence>
<protein>
    <recommendedName>
        <fullName evidence="2">3'-5' exonuclease domain-containing protein</fullName>
    </recommendedName>
</protein>
<dbReference type="InterPro" id="IPR036397">
    <property type="entry name" value="RNaseH_sf"/>
</dbReference>
<gene>
    <name evidence="3" type="ORF">LOTGIDRAFT_161292</name>
</gene>
<dbReference type="HOGENOM" id="CLU_1139113_0_0_1"/>
<dbReference type="AlphaFoldDB" id="V4BZL7"/>
<keyword evidence="4" id="KW-1185">Reference proteome</keyword>
<dbReference type="OMA" id="CTNDSIN"/>
<feature type="region of interest" description="Disordered" evidence="1">
    <location>
        <begin position="194"/>
        <end position="222"/>
    </location>
</feature>
<accession>V4BZL7</accession>
<dbReference type="GO" id="GO:1990923">
    <property type="term" value="C:PET complex"/>
    <property type="evidence" value="ECO:0007669"/>
    <property type="project" value="TreeGrafter"/>
</dbReference>